<proteinExistence type="predicted"/>
<name>G4ZW49_PHYSP</name>
<feature type="coiled-coil region" evidence="1">
    <location>
        <begin position="45"/>
        <end position="79"/>
    </location>
</feature>
<sequence length="200" mass="23250">MNPSLDPPPQWAIDLWLQIQQRDHWIQQDFHDYVLQSELRMLQRLQHAEHLIQQQQEQLEQVVEQSAQLRRQFARLQEQQQKTDAILHNTRAAAYNARVFRDAAVHGGARSIRRFVKTKSGRGGLLPGAPAPHSDIPRLPVGEVVPHRYFPANYTSLRRWSHRRISELSILLNEDFGIDGTDSLEERRIKLQQFLAGGME</sequence>
<evidence type="ECO:0000313" key="2">
    <source>
        <dbReference type="EMBL" id="EGZ12331.1"/>
    </source>
</evidence>
<dbReference type="GeneID" id="20647258"/>
<dbReference type="OMA" id="WQHADIN"/>
<protein>
    <submittedName>
        <fullName evidence="2">Uncharacterized protein</fullName>
    </submittedName>
</protein>
<dbReference type="KEGG" id="psoj:PHYSODRAFT_336762"/>
<dbReference type="AlphaFoldDB" id="G4ZW49"/>
<dbReference type="RefSeq" id="XP_009532664.1">
    <property type="nucleotide sequence ID" value="XM_009534369.1"/>
</dbReference>
<organism evidence="2 3">
    <name type="scientific">Phytophthora sojae (strain P6497)</name>
    <name type="common">Soybean stem and root rot agent</name>
    <name type="synonym">Phytophthora megasperma f. sp. glycines</name>
    <dbReference type="NCBI Taxonomy" id="1094619"/>
    <lineage>
        <taxon>Eukaryota</taxon>
        <taxon>Sar</taxon>
        <taxon>Stramenopiles</taxon>
        <taxon>Oomycota</taxon>
        <taxon>Peronosporomycetes</taxon>
        <taxon>Peronosporales</taxon>
        <taxon>Peronosporaceae</taxon>
        <taxon>Phytophthora</taxon>
    </lineage>
</organism>
<dbReference type="InParanoid" id="G4ZW49"/>
<dbReference type="SMR" id="G4ZW49"/>
<evidence type="ECO:0000313" key="3">
    <source>
        <dbReference type="Proteomes" id="UP000002640"/>
    </source>
</evidence>
<gene>
    <name evidence="2" type="ORF">PHYSODRAFT_336762</name>
</gene>
<keyword evidence="3" id="KW-1185">Reference proteome</keyword>
<reference evidence="2 3" key="1">
    <citation type="journal article" date="2006" name="Science">
        <title>Phytophthora genome sequences uncover evolutionary origins and mechanisms of pathogenesis.</title>
        <authorList>
            <person name="Tyler B.M."/>
            <person name="Tripathy S."/>
            <person name="Zhang X."/>
            <person name="Dehal P."/>
            <person name="Jiang R.H."/>
            <person name="Aerts A."/>
            <person name="Arredondo F.D."/>
            <person name="Baxter L."/>
            <person name="Bensasson D."/>
            <person name="Beynon J.L."/>
            <person name="Chapman J."/>
            <person name="Damasceno C.M."/>
            <person name="Dorrance A.E."/>
            <person name="Dou D."/>
            <person name="Dickerman A.W."/>
            <person name="Dubchak I.L."/>
            <person name="Garbelotto M."/>
            <person name="Gijzen M."/>
            <person name="Gordon S.G."/>
            <person name="Govers F."/>
            <person name="Grunwald N.J."/>
            <person name="Huang W."/>
            <person name="Ivors K.L."/>
            <person name="Jones R.W."/>
            <person name="Kamoun S."/>
            <person name="Krampis K."/>
            <person name="Lamour K.H."/>
            <person name="Lee M.K."/>
            <person name="McDonald W.H."/>
            <person name="Medina M."/>
            <person name="Meijer H.J."/>
            <person name="Nordberg E.K."/>
            <person name="Maclean D.J."/>
            <person name="Ospina-Giraldo M.D."/>
            <person name="Morris P.F."/>
            <person name="Phuntumart V."/>
            <person name="Putnam N.H."/>
            <person name="Rash S."/>
            <person name="Rose J.K."/>
            <person name="Sakihama Y."/>
            <person name="Salamov A.A."/>
            <person name="Savidor A."/>
            <person name="Scheuring C.F."/>
            <person name="Smith B.M."/>
            <person name="Sobral B.W."/>
            <person name="Terry A."/>
            <person name="Torto-Alalibo T.A."/>
            <person name="Win J."/>
            <person name="Xu Z."/>
            <person name="Zhang H."/>
            <person name="Grigoriev I.V."/>
            <person name="Rokhsar D.S."/>
            <person name="Boore J.L."/>
        </authorList>
    </citation>
    <scope>NUCLEOTIDE SEQUENCE [LARGE SCALE GENOMIC DNA]</scope>
    <source>
        <strain evidence="2 3">P6497</strain>
    </source>
</reference>
<accession>G4ZW49</accession>
<dbReference type="EMBL" id="JH159157">
    <property type="protein sequence ID" value="EGZ12331.1"/>
    <property type="molecule type" value="Genomic_DNA"/>
</dbReference>
<keyword evidence="1" id="KW-0175">Coiled coil</keyword>
<dbReference type="Proteomes" id="UP000002640">
    <property type="component" value="Unassembled WGS sequence"/>
</dbReference>
<evidence type="ECO:0000256" key="1">
    <source>
        <dbReference type="SAM" id="Coils"/>
    </source>
</evidence>